<evidence type="ECO:0000313" key="3">
    <source>
        <dbReference type="Proteomes" id="UP000295453"/>
    </source>
</evidence>
<keyword evidence="3" id="KW-1185">Reference proteome</keyword>
<reference evidence="2 3" key="1">
    <citation type="submission" date="2019-03" db="EMBL/GenBank/DDBJ databases">
        <authorList>
            <person name="Kim M.K.M."/>
        </authorList>
    </citation>
    <scope>NUCLEOTIDE SEQUENCE [LARGE SCALE GENOMIC DNA]</scope>
    <source>
        <strain evidence="2 3">18JY15-6</strain>
    </source>
</reference>
<dbReference type="Pfam" id="PF06013">
    <property type="entry name" value="WXG100"/>
    <property type="match status" value="1"/>
</dbReference>
<proteinExistence type="predicted"/>
<organism evidence="2 3">
    <name type="scientific">Nocardioides jejuensis</name>
    <dbReference type="NCBI Taxonomy" id="2502782"/>
    <lineage>
        <taxon>Bacteria</taxon>
        <taxon>Bacillati</taxon>
        <taxon>Actinomycetota</taxon>
        <taxon>Actinomycetes</taxon>
        <taxon>Propionibacteriales</taxon>
        <taxon>Nocardioidaceae</taxon>
        <taxon>Nocardioides</taxon>
    </lineage>
</organism>
<dbReference type="InterPro" id="IPR010310">
    <property type="entry name" value="T7SS_ESAT-6-like"/>
</dbReference>
<sequence>MVATLGRTTDVLLVPPDCLWRTALWTNRNGSLASRASSSTTPRQGAVTKGCTMTSGAGIGKADGVVLAAATDVGETRARLQGDLASLRGRLDHLSGQWEGRGHTAFVNAVGAWQATADRVVRSLDDFEAQLRATESTYDEAESQVASALGRFAGQG</sequence>
<evidence type="ECO:0000313" key="2">
    <source>
        <dbReference type="EMBL" id="TCJ29426.1"/>
    </source>
</evidence>
<dbReference type="OrthoDB" id="3253863at2"/>
<dbReference type="SUPFAM" id="SSF140453">
    <property type="entry name" value="EsxAB dimer-like"/>
    <property type="match status" value="1"/>
</dbReference>
<keyword evidence="1" id="KW-0175">Coiled coil</keyword>
<dbReference type="NCBIfam" id="TIGR03930">
    <property type="entry name" value="WXG100_ESAT6"/>
    <property type="match status" value="1"/>
</dbReference>
<dbReference type="AlphaFoldDB" id="A0A4R1CH60"/>
<protein>
    <submittedName>
        <fullName evidence="2">WXG100 family type VII secretion target</fullName>
    </submittedName>
</protein>
<feature type="coiled-coil region" evidence="1">
    <location>
        <begin position="124"/>
        <end position="151"/>
    </location>
</feature>
<dbReference type="EMBL" id="SJZJ01000008">
    <property type="protein sequence ID" value="TCJ29426.1"/>
    <property type="molecule type" value="Genomic_DNA"/>
</dbReference>
<evidence type="ECO:0000256" key="1">
    <source>
        <dbReference type="SAM" id="Coils"/>
    </source>
</evidence>
<dbReference type="Gene3D" id="1.10.287.1060">
    <property type="entry name" value="ESAT-6-like"/>
    <property type="match status" value="1"/>
</dbReference>
<dbReference type="Proteomes" id="UP000295453">
    <property type="component" value="Unassembled WGS sequence"/>
</dbReference>
<dbReference type="InterPro" id="IPR036689">
    <property type="entry name" value="ESAT-6-like_sf"/>
</dbReference>
<gene>
    <name evidence="2" type="ORF">EPD65_06810</name>
</gene>
<name>A0A4R1CH60_9ACTN</name>
<accession>A0A4R1CH60</accession>
<comment type="caution">
    <text evidence="2">The sequence shown here is derived from an EMBL/GenBank/DDBJ whole genome shotgun (WGS) entry which is preliminary data.</text>
</comment>